<sequence>METEDSSRANPQANCSRPFDPGTPTAERLYQLGRAECDKVWRSVAPALAPASTVRTNTAEGPRKAFFQLNTGDSPAYNTPNAPPAFPRRPVLIAPKPSKPRPSPSNSQQTPLKRKRKRKLDPPHTPAAAPPHDSELDCDGDSDNCAPSFTPSVQVRHPALSTPNVYIQSAYTPTTQFSRSTFSSGFVPYTPWTPQPTVKVEDTFNQSFFSSSSFTLGPSNADQNPFLRTSPYLSLEYTEALCRPIPEYKTPSDFERQKADWSPIPFTKPEPDLKFDLKSIDTSPTWAHQLLSPKHEVPDSSPLKRYPRPNRNSRVTRSQTALSVSTSKKKGSSGVRHSVASSTKSTKSSSAQSPLLTLPTSAERLHALQATGDSSALRVPAFPGDNFPTYITESELAHEFSYFGKTRLLRTFRPGKQALQPLKPIPKMAPSYRNQNRRQNRPVEHDIFEGLPVRQWRKENVTVAPPPSTENSAAQNDIWAIELPHGMPKDSHLLPQHCQDLLRAARSGKIYGKRPAPVEEEEVDPEVILGDKPDKKEDDTKIQGYTVKTWKQIPRHLEAPDVEYLAKRRKNLKTITSTPAVGPILTKATVKRTDATGTEYLQDVVVQHGQHIDGEVISQTTIPDPNAQPIDPYAAPPSSKKKGPIIRKKPKGPGRGRKKGKVAAPTSVPAAPVPGAAPAVEGAAGAVVPEGSQDIKTEPGNGATPAISEDVEMADGSNANSDDDDGDDGEEGEEGDDDEGSISNQGSPSKRPSTSSPAPSTLPTLNDIPDLVSAPTVPSTAQFPPFAAHIEKERLEAKAGSPLKNVALATSALASPLTSPTTTAAPPLSDAAPAPPIVATEPQVDPTSLDTEMQDQVAESAPTGLPPPPPEPTIVEEATAVVERKEEEAEEEMLLDILENANNAHIREQIPAISEPVLEAAPDAPPRVVETQPIPQPLEAVPVPEPEIEPQAEAQDVELEPQVQPISLPPAPESILPDVQKTSEPAPQAPTEAPKPAPVPAAAEEEDDDFPDLLGGLEKSLNKPAPAPIPAALPTLETVDVGEVKEGGGVGKAEGDE</sequence>
<feature type="compositionally biased region" description="Polar residues" evidence="2">
    <location>
        <begin position="68"/>
        <end position="80"/>
    </location>
</feature>
<keyword evidence="1" id="KW-0175">Coiled coil</keyword>
<feature type="compositionally biased region" description="Low complexity" evidence="2">
    <location>
        <begin position="814"/>
        <end position="832"/>
    </location>
</feature>
<proteinExistence type="predicted"/>
<dbReference type="AlphaFoldDB" id="A0A8T9BRN5"/>
<feature type="region of interest" description="Disordered" evidence="2">
    <location>
        <begin position="924"/>
        <end position="1057"/>
    </location>
</feature>
<feature type="compositionally biased region" description="Polar residues" evidence="2">
    <location>
        <begin position="310"/>
        <end position="322"/>
    </location>
</feature>
<feature type="region of interest" description="Disordered" evidence="2">
    <location>
        <begin position="47"/>
        <end position="143"/>
    </location>
</feature>
<feature type="region of interest" description="Disordered" evidence="2">
    <location>
        <begin position="619"/>
        <end position="785"/>
    </location>
</feature>
<feature type="compositionally biased region" description="Low complexity" evidence="2">
    <location>
        <begin position="662"/>
        <end position="692"/>
    </location>
</feature>
<protein>
    <submittedName>
        <fullName evidence="3">Uncharacterized protein</fullName>
    </submittedName>
</protein>
<organism evidence="3 4">
    <name type="scientific">Lachnellula suecica</name>
    <dbReference type="NCBI Taxonomy" id="602035"/>
    <lineage>
        <taxon>Eukaryota</taxon>
        <taxon>Fungi</taxon>
        <taxon>Dikarya</taxon>
        <taxon>Ascomycota</taxon>
        <taxon>Pezizomycotina</taxon>
        <taxon>Leotiomycetes</taxon>
        <taxon>Helotiales</taxon>
        <taxon>Lachnaceae</taxon>
        <taxon>Lachnellula</taxon>
    </lineage>
</organism>
<dbReference type="EMBL" id="QGMK01002673">
    <property type="protein sequence ID" value="TVY56777.1"/>
    <property type="molecule type" value="Genomic_DNA"/>
</dbReference>
<feature type="compositionally biased region" description="Acidic residues" evidence="2">
    <location>
        <begin position="721"/>
        <end position="740"/>
    </location>
</feature>
<accession>A0A8T9BRN5</accession>
<evidence type="ECO:0000256" key="2">
    <source>
        <dbReference type="SAM" id="MobiDB-lite"/>
    </source>
</evidence>
<feature type="compositionally biased region" description="Low complexity" evidence="2">
    <location>
        <begin position="332"/>
        <end position="353"/>
    </location>
</feature>
<feature type="region of interest" description="Disordered" evidence="2">
    <location>
        <begin position="289"/>
        <end position="355"/>
    </location>
</feature>
<feature type="compositionally biased region" description="Basic residues" evidence="2">
    <location>
        <begin position="639"/>
        <end position="661"/>
    </location>
</feature>
<reference evidence="3 4" key="1">
    <citation type="submission" date="2018-05" db="EMBL/GenBank/DDBJ databases">
        <title>Genome sequencing and assembly of the regulated plant pathogen Lachnellula willkommii and related sister species for the development of diagnostic species identification markers.</title>
        <authorList>
            <person name="Giroux E."/>
            <person name="Bilodeau G."/>
        </authorList>
    </citation>
    <scope>NUCLEOTIDE SEQUENCE [LARGE SCALE GENOMIC DNA]</scope>
    <source>
        <strain evidence="3 4">CBS 268.59</strain>
    </source>
</reference>
<feature type="coiled-coil region" evidence="1">
    <location>
        <begin position="875"/>
        <end position="904"/>
    </location>
</feature>
<feature type="compositionally biased region" description="Gly residues" evidence="2">
    <location>
        <begin position="1047"/>
        <end position="1057"/>
    </location>
</feature>
<feature type="compositionally biased region" description="Acidic residues" evidence="2">
    <location>
        <begin position="946"/>
        <end position="959"/>
    </location>
</feature>
<feature type="region of interest" description="Disordered" evidence="2">
    <location>
        <begin position="1"/>
        <end position="25"/>
    </location>
</feature>
<gene>
    <name evidence="3" type="ORF">LSUE1_G009817</name>
</gene>
<keyword evidence="4" id="KW-1185">Reference proteome</keyword>
<evidence type="ECO:0000313" key="4">
    <source>
        <dbReference type="Proteomes" id="UP000469558"/>
    </source>
</evidence>
<feature type="region of interest" description="Disordered" evidence="2">
    <location>
        <begin position="814"/>
        <end position="874"/>
    </location>
</feature>
<feature type="compositionally biased region" description="Low complexity" evidence="2">
    <location>
        <begin position="747"/>
        <end position="764"/>
    </location>
</feature>
<name>A0A8T9BRN5_9HELO</name>
<dbReference type="Proteomes" id="UP000469558">
    <property type="component" value="Unassembled WGS sequence"/>
</dbReference>
<comment type="caution">
    <text evidence="3">The sequence shown here is derived from an EMBL/GenBank/DDBJ whole genome shotgun (WGS) entry which is preliminary data.</text>
</comment>
<evidence type="ECO:0000313" key="3">
    <source>
        <dbReference type="EMBL" id="TVY56777.1"/>
    </source>
</evidence>
<dbReference type="OrthoDB" id="275715at2759"/>
<feature type="compositionally biased region" description="Basic and acidic residues" evidence="2">
    <location>
        <begin position="250"/>
        <end position="259"/>
    </location>
</feature>
<feature type="region of interest" description="Disordered" evidence="2">
    <location>
        <begin position="248"/>
        <end position="267"/>
    </location>
</feature>
<evidence type="ECO:0000256" key="1">
    <source>
        <dbReference type="SAM" id="Coils"/>
    </source>
</evidence>